<protein>
    <submittedName>
        <fullName evidence="3">Uncharacterized protein</fullName>
    </submittedName>
</protein>
<keyword evidence="2" id="KW-0812">Transmembrane</keyword>
<evidence type="ECO:0000313" key="3">
    <source>
        <dbReference type="EMBL" id="AEK35708.1"/>
    </source>
</evidence>
<evidence type="ECO:0000313" key="4">
    <source>
        <dbReference type="Proteomes" id="UP000006659"/>
    </source>
</evidence>
<dbReference type="EMBL" id="CP002917">
    <property type="protein sequence ID" value="AEK35708.1"/>
    <property type="molecule type" value="Genomic_DNA"/>
</dbReference>
<keyword evidence="2" id="KW-0472">Membrane</keyword>
<feature type="compositionally biased region" description="Basic and acidic residues" evidence="1">
    <location>
        <begin position="1"/>
        <end position="12"/>
    </location>
</feature>
<feature type="transmembrane region" description="Helical" evidence="2">
    <location>
        <begin position="214"/>
        <end position="239"/>
    </location>
</feature>
<dbReference type="HOGENOM" id="CLU_1105304_0_0_11"/>
<organism evidence="3 4">
    <name type="scientific">Corynebacterium variabile (strain DSM 44702 / CIP 107183 / JCM 12073 / NCIMB 30131)</name>
    <name type="common">Corynebacterium mooreparkense</name>
    <dbReference type="NCBI Taxonomy" id="858619"/>
    <lineage>
        <taxon>Bacteria</taxon>
        <taxon>Bacillati</taxon>
        <taxon>Actinomycetota</taxon>
        <taxon>Actinomycetes</taxon>
        <taxon>Mycobacteriales</taxon>
        <taxon>Corynebacteriaceae</taxon>
        <taxon>Corynebacterium</taxon>
    </lineage>
</organism>
<evidence type="ECO:0000256" key="1">
    <source>
        <dbReference type="SAM" id="MobiDB-lite"/>
    </source>
</evidence>
<proteinExistence type="predicted"/>
<feature type="region of interest" description="Disordered" evidence="1">
    <location>
        <begin position="1"/>
        <end position="24"/>
    </location>
</feature>
<dbReference type="AlphaFoldDB" id="G0HA04"/>
<name>G0HA04_CORVD</name>
<dbReference type="Proteomes" id="UP000006659">
    <property type="component" value="Chromosome"/>
</dbReference>
<feature type="transmembrane region" description="Helical" evidence="2">
    <location>
        <begin position="259"/>
        <end position="281"/>
    </location>
</feature>
<dbReference type="eggNOG" id="ENOG5033JQH">
    <property type="taxonomic scope" value="Bacteria"/>
</dbReference>
<dbReference type="KEGG" id="cva:CVAR_0360"/>
<evidence type="ECO:0000256" key="2">
    <source>
        <dbReference type="SAM" id="Phobius"/>
    </source>
</evidence>
<keyword evidence="2" id="KW-1133">Transmembrane helix</keyword>
<sequence>MSAALDRLKQQNEPEQSQQQLGSPETMELLTSILAAVEAQNTRIATLTEQQKKLAGFVKVMDEETTRRLERITAPASTSSPSSDVSARIASIESRQNEIASTLGEFAQSLNGESLNAASRSLVAEAQKNRAATASAIEGLKAQVTANQKLVSQVGGAVQRIEKRTEERVEKAVEQVAGEASATMTASLDASNARAERIIAATAKLEARQLWSAAAAMCLVLLPVAVVVAGLWMGIAGLITGVQWALDVDGSVWLGIGRWLVVGAGLAGAGYGLFASVRWVAGLVETWKGRGIPKWPRWRKR</sequence>
<reference evidence="3 4" key="1">
    <citation type="journal article" date="2011" name="BMC Genomics">
        <title>Complete genome sequence of Corynebacterium variabile DSM 44702 isolated from the surface of smear-ripened cheeses and insights into cheese ripening and flavor generation.</title>
        <authorList>
            <person name="Schroeder J."/>
            <person name="Maus I."/>
            <person name="Trost E."/>
            <person name="Tauch A."/>
        </authorList>
    </citation>
    <scope>NUCLEOTIDE SEQUENCE [LARGE SCALE GENOMIC DNA]</scope>
    <source>
        <strain evidence="4">DSM 44702 / JCM 12073 / NCIMB 30131</strain>
    </source>
</reference>
<gene>
    <name evidence="3" type="ordered locus">CVAR_0360</name>
</gene>
<accession>G0HA04</accession>